<evidence type="ECO:0000256" key="3">
    <source>
        <dbReference type="ARBA" id="ARBA00022475"/>
    </source>
</evidence>
<evidence type="ECO:0000313" key="13">
    <source>
        <dbReference type="EMBL" id="QCN96321.1"/>
    </source>
</evidence>
<evidence type="ECO:0000256" key="7">
    <source>
        <dbReference type="RuleBase" id="RU362074"/>
    </source>
</evidence>
<keyword evidence="11" id="KW-0966">Cell projection</keyword>
<evidence type="ECO:0000313" key="15">
    <source>
        <dbReference type="Proteomes" id="UP000236268"/>
    </source>
</evidence>
<dbReference type="GO" id="GO:0003774">
    <property type="term" value="F:cytoskeletal motor activity"/>
    <property type="evidence" value="ECO:0007669"/>
    <property type="project" value="UniProtKB-UniRule"/>
</dbReference>
<reference evidence="12 15" key="2">
    <citation type="submission" date="2018-01" db="EMBL/GenBank/DDBJ databases">
        <title>Whole genome sequence of Azospirillum brasilense REC3 isolated from strawberry roots.</title>
        <authorList>
            <person name="Fontana C.A."/>
            <person name="Salazar S.M."/>
            <person name="Bassi D."/>
            <person name="Puglisi E."/>
            <person name="Lovaisa N.C."/>
            <person name="Toffoli L.M."/>
            <person name="Pedraza R."/>
            <person name="Cocconcelli P.S."/>
        </authorList>
    </citation>
    <scope>NUCLEOTIDE SEQUENCE [LARGE SCALE GENOMIC DNA]</scope>
    <source>
        <strain evidence="12 15">REC3</strain>
    </source>
</reference>
<dbReference type="Proteomes" id="UP000325333">
    <property type="component" value="Unassembled WGS sequence"/>
</dbReference>
<dbReference type="Proteomes" id="UP000236268">
    <property type="component" value="Unassembled WGS sequence"/>
</dbReference>
<dbReference type="EMBL" id="POWG01000031">
    <property type="protein sequence ID" value="PNQ96420.1"/>
    <property type="molecule type" value="Genomic_DNA"/>
</dbReference>
<reference evidence="9 14" key="1">
    <citation type="journal article" date="2014" name="Genome Announc.">
        <title>Complete Genome Sequence of the Model Rhizosphere Strain Azospirillum brasilense Az39, Successfully Applied in Agriculture.</title>
        <authorList>
            <person name="Rivera D."/>
            <person name="Revale S."/>
            <person name="Molina R."/>
            <person name="Gualpa J."/>
            <person name="Puente M."/>
            <person name="Maroniche G."/>
            <person name="Paris G."/>
            <person name="Baker D."/>
            <person name="Clavijo B."/>
            <person name="McLay K."/>
            <person name="Spaepen S."/>
            <person name="Perticari A."/>
            <person name="Vazquez M."/>
            <person name="Wisniewski-Dye F."/>
            <person name="Watkins C."/>
            <person name="Martinez-Abarca F."/>
            <person name="Vanderleyden J."/>
            <person name="Cassan F."/>
        </authorList>
    </citation>
    <scope>NUCLEOTIDE SEQUENCE [LARGE SCALE GENOMIC DNA]</scope>
    <source>
        <strain evidence="9 14">Az39</strain>
    </source>
</reference>
<evidence type="ECO:0000313" key="10">
    <source>
        <dbReference type="EMBL" id="KAA1053435.1"/>
    </source>
</evidence>
<dbReference type="InterPro" id="IPR012826">
    <property type="entry name" value="FliN"/>
</dbReference>
<name>A0A060DMA3_9PROT</name>
<dbReference type="GO" id="GO:0005886">
    <property type="term" value="C:plasma membrane"/>
    <property type="evidence" value="ECO:0007669"/>
    <property type="project" value="UniProtKB-SubCell"/>
</dbReference>
<evidence type="ECO:0000313" key="12">
    <source>
        <dbReference type="EMBL" id="PNQ96420.1"/>
    </source>
</evidence>
<dbReference type="GO" id="GO:0071973">
    <property type="term" value="P:bacterial-type flagellum-dependent cell motility"/>
    <property type="evidence" value="ECO:0007669"/>
    <property type="project" value="UniProtKB-UniRule"/>
</dbReference>
<keyword evidence="6 7" id="KW-0472">Membrane</keyword>
<comment type="function">
    <text evidence="7">FliN is one of three proteins (FliG, FliN, FliM) that form the rotor-mounted switch complex (C ring), located at the base of the basal body. This complex interacts with the CheY and CheZ chemotaxis proteins, in addition to contacting components of the motor that determine the direction of flagellar rotation.</text>
</comment>
<dbReference type="EMBL" id="VEWN01000015">
    <property type="protein sequence ID" value="KAA1053435.1"/>
    <property type="molecule type" value="Genomic_DNA"/>
</dbReference>
<keyword evidence="7" id="KW-0975">Bacterial flagellum</keyword>
<evidence type="ECO:0000256" key="4">
    <source>
        <dbReference type="ARBA" id="ARBA00022500"/>
    </source>
</evidence>
<keyword evidence="5 7" id="KW-0283">Flagellar rotation</keyword>
<dbReference type="GeneID" id="56448358"/>
<dbReference type="InterPro" id="IPR001543">
    <property type="entry name" value="FliN-like_C"/>
</dbReference>
<comment type="similarity">
    <text evidence="1 7">Belongs to the FliN/MopA/SpaO family.</text>
</comment>
<dbReference type="EMBL" id="JBJLSN010000044">
    <property type="protein sequence ID" value="MFL7904251.1"/>
    <property type="molecule type" value="Genomic_DNA"/>
</dbReference>
<gene>
    <name evidence="11" type="primary">fliN</name>
    <name evidence="9" type="ORF">ABAZ39_07925</name>
    <name evidence="11" type="ORF">ACJ41P_24170</name>
    <name evidence="12" type="ORF">C1S70_23760</name>
    <name evidence="13" type="ORF">D3093_01555</name>
    <name evidence="10" type="ORF">FH063_002746</name>
</gene>
<evidence type="ECO:0000313" key="16">
    <source>
        <dbReference type="Proteomes" id="UP000298595"/>
    </source>
</evidence>
<evidence type="ECO:0000313" key="17">
    <source>
        <dbReference type="Proteomes" id="UP000325333"/>
    </source>
</evidence>
<keyword evidence="11" id="KW-0282">Flagellum</keyword>
<evidence type="ECO:0000313" key="14">
    <source>
        <dbReference type="Proteomes" id="UP000027186"/>
    </source>
</evidence>
<proteinExistence type="inferred from homology"/>
<accession>A0A060DMA3</accession>
<dbReference type="GO" id="GO:0006935">
    <property type="term" value="P:chemotaxis"/>
    <property type="evidence" value="ECO:0007669"/>
    <property type="project" value="UniProtKB-KW"/>
</dbReference>
<keyword evidence="11" id="KW-0969">Cilium</keyword>
<dbReference type="InterPro" id="IPR051469">
    <property type="entry name" value="FliN/MopA/SpaO"/>
</dbReference>
<dbReference type="EMBL" id="CP007793">
    <property type="protein sequence ID" value="AIB11929.1"/>
    <property type="molecule type" value="Genomic_DNA"/>
</dbReference>
<evidence type="ECO:0000313" key="9">
    <source>
        <dbReference type="EMBL" id="AIB11929.1"/>
    </source>
</evidence>
<dbReference type="KEGG" id="aare:D3093_01555"/>
<dbReference type="Proteomes" id="UP000027186">
    <property type="component" value="Chromosome"/>
</dbReference>
<dbReference type="AlphaFoldDB" id="A0A060DMA3"/>
<evidence type="ECO:0000259" key="8">
    <source>
        <dbReference type="Pfam" id="PF01052"/>
    </source>
</evidence>
<dbReference type="Pfam" id="PF01052">
    <property type="entry name" value="FliMN_C"/>
    <property type="match status" value="1"/>
</dbReference>
<keyword evidence="4 7" id="KW-0145">Chemotaxis</keyword>
<keyword evidence="3 7" id="KW-1003">Cell membrane</keyword>
<dbReference type="PANTHER" id="PTHR43484:SF1">
    <property type="entry name" value="FLAGELLAR MOTOR SWITCH PROTEIN FLIN"/>
    <property type="match status" value="1"/>
</dbReference>
<reference evidence="10 17" key="4">
    <citation type="submission" date="2019-07" db="EMBL/GenBank/DDBJ databases">
        <title>Genome sequencing of the stress-tolerant strain Azospirillum brasilense Az19.</title>
        <authorList>
            <person name="Maroniche G.A."/>
            <person name="Garcia J.E."/>
            <person name="Pagnussat L."/>
            <person name="Amenta M."/>
            <person name="Creus C.M."/>
        </authorList>
    </citation>
    <scope>NUCLEOTIDE SEQUENCE [LARGE SCALE GENOMIC DNA]</scope>
    <source>
        <strain evidence="10 17">Az19</strain>
    </source>
</reference>
<dbReference type="RefSeq" id="WP_014240218.1">
    <property type="nucleotide sequence ID" value="NZ_CP007793.1"/>
</dbReference>
<evidence type="ECO:0000256" key="1">
    <source>
        <dbReference type="ARBA" id="ARBA00009226"/>
    </source>
</evidence>
<dbReference type="EMBL" id="CP032321">
    <property type="protein sequence ID" value="QCN96321.1"/>
    <property type="molecule type" value="Genomic_DNA"/>
</dbReference>
<dbReference type="PANTHER" id="PTHR43484">
    <property type="match status" value="1"/>
</dbReference>
<dbReference type="Proteomes" id="UP000298595">
    <property type="component" value="Chromosome"/>
</dbReference>
<keyword evidence="18" id="KW-1185">Reference proteome</keyword>
<evidence type="ECO:0000256" key="6">
    <source>
        <dbReference type="ARBA" id="ARBA00023136"/>
    </source>
</evidence>
<dbReference type="GO" id="GO:0009425">
    <property type="term" value="C:bacterial-type flagellum basal body"/>
    <property type="evidence" value="ECO:0007669"/>
    <property type="project" value="UniProtKB-SubCell"/>
</dbReference>
<evidence type="ECO:0000313" key="18">
    <source>
        <dbReference type="Proteomes" id="UP001628281"/>
    </source>
</evidence>
<protein>
    <recommendedName>
        <fullName evidence="2 7">Flagellar motor switch protein FliN</fullName>
    </recommendedName>
</protein>
<dbReference type="PRINTS" id="PR00956">
    <property type="entry name" value="FLGMOTORFLIN"/>
</dbReference>
<dbReference type="NCBIfam" id="TIGR02480">
    <property type="entry name" value="fliN"/>
    <property type="match status" value="1"/>
</dbReference>
<dbReference type="InterPro" id="IPR001172">
    <property type="entry name" value="FliN_T3SS_HrcQb"/>
</dbReference>
<organism evidence="9 14">
    <name type="scientific">Azospirillum argentinense</name>
    <dbReference type="NCBI Taxonomy" id="2970906"/>
    <lineage>
        <taxon>Bacteria</taxon>
        <taxon>Pseudomonadati</taxon>
        <taxon>Pseudomonadota</taxon>
        <taxon>Alphaproteobacteria</taxon>
        <taxon>Rhodospirillales</taxon>
        <taxon>Azospirillaceae</taxon>
        <taxon>Azospirillum</taxon>
    </lineage>
</organism>
<feature type="domain" description="Flagellar motor switch protein FliN-like C-terminal" evidence="8">
    <location>
        <begin position="23"/>
        <end position="92"/>
    </location>
</feature>
<evidence type="ECO:0000313" key="11">
    <source>
        <dbReference type="EMBL" id="MFL7904251.1"/>
    </source>
</evidence>
<reference evidence="13 16" key="3">
    <citation type="submission" date="2018-09" db="EMBL/GenBank/DDBJ databases">
        <title>Whole genome based analysis of evolution and adaptive divergence in Indian and Brazilian strains of Azospirillum brasilense.</title>
        <authorList>
            <person name="Singh C."/>
            <person name="Tripathi A.K."/>
        </authorList>
    </citation>
    <scope>NUCLEOTIDE SEQUENCE [LARGE SCALE GENOMIC DNA]</scope>
    <source>
        <strain evidence="13 16">MTCC4035</strain>
    </source>
</reference>
<comment type="subcellular location">
    <subcellularLocation>
        <location evidence="7">Cell membrane</location>
        <topology evidence="7">Peripheral membrane protein</topology>
        <orientation evidence="7">Cytoplasmic side</orientation>
    </subcellularLocation>
    <subcellularLocation>
        <location evidence="7">Bacterial flagellum basal body</location>
    </subcellularLocation>
</comment>
<dbReference type="KEGG" id="abq:ABAZ39_07925"/>
<dbReference type="Proteomes" id="UP001628281">
    <property type="component" value="Unassembled WGS sequence"/>
</dbReference>
<dbReference type="Gene3D" id="2.30.330.10">
    <property type="entry name" value="SpoA-like"/>
    <property type="match status" value="1"/>
</dbReference>
<reference evidence="11 18" key="5">
    <citation type="submission" date="2024-11" db="EMBL/GenBank/DDBJ databases">
        <title>Draft genome sequences of two bacteria associated to sugarcane roots in Colombia.</title>
        <authorList>
            <person name="Pardo-Diaz S."/>
            <person name="Masmela-Mendoza J."/>
            <person name="Delgadillo-Duran P."/>
            <person name="Bautista E.J."/>
            <person name="Rojas-Tapias D.F."/>
        </authorList>
    </citation>
    <scope>NUCLEOTIDE SEQUENCE [LARGE SCALE GENOMIC DNA]</scope>
    <source>
        <strain evidence="11 18">Ap18</strain>
    </source>
</reference>
<evidence type="ECO:0000256" key="2">
    <source>
        <dbReference type="ARBA" id="ARBA00021897"/>
    </source>
</evidence>
<dbReference type="InterPro" id="IPR036429">
    <property type="entry name" value="SpoA-like_sf"/>
</dbReference>
<sequence>MANIDDLLGAGSSDDMSSDAFAIGDAPVEIKVVIGTAMLRVRDLLKLGRGAVVELDRHLKDPTDVYVEGVLVARGEVVIVDDKIGVTLTDFVKSSREWKR</sequence>
<dbReference type="SUPFAM" id="SSF101801">
    <property type="entry name" value="Surface presentation of antigens (SPOA)"/>
    <property type="match status" value="1"/>
</dbReference>
<evidence type="ECO:0000256" key="5">
    <source>
        <dbReference type="ARBA" id="ARBA00022779"/>
    </source>
</evidence>